<dbReference type="KEGG" id="fli:Fleli_2555"/>
<sequence>MKRKGQIQNCICKLKDILYCVLFIFRVESLFKTDFTVILRNYNSLLNSML</sequence>
<proteinExistence type="predicted"/>
<dbReference type="EMBL" id="CP003345">
    <property type="protein sequence ID" value="AFM04919.1"/>
    <property type="molecule type" value="Genomic_DNA"/>
</dbReference>
<organism evidence="1 2">
    <name type="scientific">Bernardetia litoralis (strain ATCC 23117 / DSM 6794 / NBRC 15988 / NCIMB 1366 / Fx l1 / Sio-4)</name>
    <name type="common">Flexibacter litoralis</name>
    <dbReference type="NCBI Taxonomy" id="880071"/>
    <lineage>
        <taxon>Bacteria</taxon>
        <taxon>Pseudomonadati</taxon>
        <taxon>Bacteroidota</taxon>
        <taxon>Cytophagia</taxon>
        <taxon>Cytophagales</taxon>
        <taxon>Bernardetiaceae</taxon>
        <taxon>Bernardetia</taxon>
    </lineage>
</organism>
<evidence type="ECO:0000313" key="2">
    <source>
        <dbReference type="Proteomes" id="UP000006054"/>
    </source>
</evidence>
<dbReference type="HOGENOM" id="CLU_3118102_0_0_10"/>
<evidence type="ECO:0000313" key="1">
    <source>
        <dbReference type="EMBL" id="AFM04919.1"/>
    </source>
</evidence>
<dbReference type="Proteomes" id="UP000006054">
    <property type="component" value="Chromosome"/>
</dbReference>
<protein>
    <submittedName>
        <fullName evidence="1">Uncharacterized protein</fullName>
    </submittedName>
</protein>
<reference evidence="2" key="1">
    <citation type="submission" date="2012-06" db="EMBL/GenBank/DDBJ databases">
        <title>The complete genome of Flexibacter litoralis DSM 6794.</title>
        <authorList>
            <person name="Lucas S."/>
            <person name="Copeland A."/>
            <person name="Lapidus A."/>
            <person name="Glavina del Rio T."/>
            <person name="Dalin E."/>
            <person name="Tice H."/>
            <person name="Bruce D."/>
            <person name="Goodwin L."/>
            <person name="Pitluck S."/>
            <person name="Peters L."/>
            <person name="Ovchinnikova G."/>
            <person name="Lu M."/>
            <person name="Kyrpides N."/>
            <person name="Mavromatis K."/>
            <person name="Ivanova N."/>
            <person name="Brettin T."/>
            <person name="Detter J.C."/>
            <person name="Han C."/>
            <person name="Larimer F."/>
            <person name="Land M."/>
            <person name="Hauser L."/>
            <person name="Markowitz V."/>
            <person name="Cheng J.-F."/>
            <person name="Hugenholtz P."/>
            <person name="Woyke T."/>
            <person name="Wu D."/>
            <person name="Spring S."/>
            <person name="Lang E."/>
            <person name="Kopitz M."/>
            <person name="Brambilla E."/>
            <person name="Klenk H.-P."/>
            <person name="Eisen J.A."/>
        </authorList>
    </citation>
    <scope>NUCLEOTIDE SEQUENCE [LARGE SCALE GENOMIC DNA]</scope>
    <source>
        <strain evidence="2">ATCC 23117 / DSM 6794 / NBRC 15988 / NCIMB 1366 / Sio-4</strain>
    </source>
</reference>
<keyword evidence="2" id="KW-1185">Reference proteome</keyword>
<dbReference type="AlphaFoldDB" id="I4ALT4"/>
<accession>I4ALT4</accession>
<gene>
    <name evidence="1" type="ordered locus">Fleli_2555</name>
</gene>
<name>I4ALT4_BERLS</name>